<reference evidence="2 3" key="1">
    <citation type="journal article" date="2024" name="J Genomics">
        <title>Draft genome sequencing and assembly of Favolaschia claudopus CIRM-BRFM 2984 isolated from oak limbs.</title>
        <authorList>
            <person name="Navarro D."/>
            <person name="Drula E."/>
            <person name="Chaduli D."/>
            <person name="Cazenave R."/>
            <person name="Ahrendt S."/>
            <person name="Wang J."/>
            <person name="Lipzen A."/>
            <person name="Daum C."/>
            <person name="Barry K."/>
            <person name="Grigoriev I.V."/>
            <person name="Favel A."/>
            <person name="Rosso M.N."/>
            <person name="Martin F."/>
        </authorList>
    </citation>
    <scope>NUCLEOTIDE SEQUENCE [LARGE SCALE GENOMIC DNA]</scope>
    <source>
        <strain evidence="2 3">CIRM-BRFM 2984</strain>
    </source>
</reference>
<dbReference type="Proteomes" id="UP001362999">
    <property type="component" value="Unassembled WGS sequence"/>
</dbReference>
<gene>
    <name evidence="2" type="ORF">R3P38DRAFT_2793085</name>
</gene>
<accession>A0AAW0AD97</accession>
<dbReference type="EMBL" id="JAWWNJ010000072">
    <property type="protein sequence ID" value="KAK7007228.1"/>
    <property type="molecule type" value="Genomic_DNA"/>
</dbReference>
<comment type="caution">
    <text evidence="2">The sequence shown here is derived from an EMBL/GenBank/DDBJ whole genome shotgun (WGS) entry which is preliminary data.</text>
</comment>
<keyword evidence="3" id="KW-1185">Reference proteome</keyword>
<proteinExistence type="predicted"/>
<evidence type="ECO:0000313" key="2">
    <source>
        <dbReference type="EMBL" id="KAK7007228.1"/>
    </source>
</evidence>
<evidence type="ECO:0000256" key="1">
    <source>
        <dbReference type="SAM" id="MobiDB-lite"/>
    </source>
</evidence>
<feature type="region of interest" description="Disordered" evidence="1">
    <location>
        <begin position="1"/>
        <end position="27"/>
    </location>
</feature>
<evidence type="ECO:0000313" key="3">
    <source>
        <dbReference type="Proteomes" id="UP001362999"/>
    </source>
</evidence>
<organism evidence="2 3">
    <name type="scientific">Favolaschia claudopus</name>
    <dbReference type="NCBI Taxonomy" id="2862362"/>
    <lineage>
        <taxon>Eukaryota</taxon>
        <taxon>Fungi</taxon>
        <taxon>Dikarya</taxon>
        <taxon>Basidiomycota</taxon>
        <taxon>Agaricomycotina</taxon>
        <taxon>Agaricomycetes</taxon>
        <taxon>Agaricomycetidae</taxon>
        <taxon>Agaricales</taxon>
        <taxon>Marasmiineae</taxon>
        <taxon>Mycenaceae</taxon>
        <taxon>Favolaschia</taxon>
    </lineage>
</organism>
<dbReference type="AlphaFoldDB" id="A0AAW0AD97"/>
<protein>
    <submittedName>
        <fullName evidence="2">Uncharacterized protein</fullName>
    </submittedName>
</protein>
<sequence length="155" mass="17636">MEIANPPVERIRPPAVRRSAGNGDRDITATEGNVQINQSHLWEQKFVPNNYWPASNQLGPHTRQMNLGHRQDTLIAHHGDWNHTKTSKIVFDLAEDIEDAKTKYTENRNHFIALSISYSENVSQWQGLSRTPSKLGKEAVSVYKHDTTKGYKVGF</sequence>
<name>A0AAW0AD97_9AGAR</name>